<dbReference type="SMART" id="SM00671">
    <property type="entry name" value="SEL1"/>
    <property type="match status" value="2"/>
</dbReference>
<evidence type="ECO:0000313" key="3">
    <source>
        <dbReference type="Proteomes" id="UP001595615"/>
    </source>
</evidence>
<sequence>MRILLIAITLFATPAAAAPDNARLFERAVAAYEAKRFKAARHDFQKLADQGSAIAETMLGTMYAEGRGVKADDATAAAYFYRAANRGYAPAQLALADAYADGKGTWVDLPGAYMWARLAQVRGHGVTAQAGGQTAAEVAQKITEAERRRADRWVLNWRPWSTSAR</sequence>
<comment type="caution">
    <text evidence="2">The sequence shown here is derived from an EMBL/GenBank/DDBJ whole genome shotgun (WGS) entry which is preliminary data.</text>
</comment>
<feature type="chain" id="PRO_5046320203" evidence="1">
    <location>
        <begin position="18"/>
        <end position="165"/>
    </location>
</feature>
<reference evidence="3" key="1">
    <citation type="journal article" date="2019" name="Int. J. Syst. Evol. Microbiol.">
        <title>The Global Catalogue of Microorganisms (GCM) 10K type strain sequencing project: providing services to taxonomists for standard genome sequencing and annotation.</title>
        <authorList>
            <consortium name="The Broad Institute Genomics Platform"/>
            <consortium name="The Broad Institute Genome Sequencing Center for Infectious Disease"/>
            <person name="Wu L."/>
            <person name="Ma J."/>
        </authorList>
    </citation>
    <scope>NUCLEOTIDE SEQUENCE [LARGE SCALE GENOMIC DNA]</scope>
    <source>
        <strain evidence="3">KCTC 42644</strain>
    </source>
</reference>
<dbReference type="InterPro" id="IPR050767">
    <property type="entry name" value="Sel1_AlgK"/>
</dbReference>
<feature type="signal peptide" evidence="1">
    <location>
        <begin position="1"/>
        <end position="17"/>
    </location>
</feature>
<keyword evidence="3" id="KW-1185">Reference proteome</keyword>
<organism evidence="2 3">
    <name type="scientific">Sphingoaurantiacus capsulatus</name>
    <dbReference type="NCBI Taxonomy" id="1771310"/>
    <lineage>
        <taxon>Bacteria</taxon>
        <taxon>Pseudomonadati</taxon>
        <taxon>Pseudomonadota</taxon>
        <taxon>Alphaproteobacteria</taxon>
        <taxon>Sphingomonadales</taxon>
        <taxon>Sphingosinicellaceae</taxon>
        <taxon>Sphingoaurantiacus</taxon>
    </lineage>
</organism>
<dbReference type="RefSeq" id="WP_380862630.1">
    <property type="nucleotide sequence ID" value="NZ_JBHRXV010000011.1"/>
</dbReference>
<keyword evidence="1" id="KW-0732">Signal</keyword>
<proteinExistence type="predicted"/>
<dbReference type="PANTHER" id="PTHR11102">
    <property type="entry name" value="SEL-1-LIKE PROTEIN"/>
    <property type="match status" value="1"/>
</dbReference>
<dbReference type="Proteomes" id="UP001595615">
    <property type="component" value="Unassembled WGS sequence"/>
</dbReference>
<dbReference type="InterPro" id="IPR006597">
    <property type="entry name" value="Sel1-like"/>
</dbReference>
<evidence type="ECO:0000256" key="1">
    <source>
        <dbReference type="SAM" id="SignalP"/>
    </source>
</evidence>
<gene>
    <name evidence="2" type="ORF">ACFOMD_14535</name>
</gene>
<dbReference type="SUPFAM" id="SSF81901">
    <property type="entry name" value="HCP-like"/>
    <property type="match status" value="1"/>
</dbReference>
<dbReference type="InterPro" id="IPR011990">
    <property type="entry name" value="TPR-like_helical_dom_sf"/>
</dbReference>
<evidence type="ECO:0000313" key="2">
    <source>
        <dbReference type="EMBL" id="MFC3713791.1"/>
    </source>
</evidence>
<dbReference type="Gene3D" id="1.25.40.10">
    <property type="entry name" value="Tetratricopeptide repeat domain"/>
    <property type="match status" value="1"/>
</dbReference>
<name>A0ABV7XCB3_9SPHN</name>
<accession>A0ABV7XCB3</accession>
<dbReference type="EMBL" id="JBHRXV010000011">
    <property type="protein sequence ID" value="MFC3713791.1"/>
    <property type="molecule type" value="Genomic_DNA"/>
</dbReference>
<dbReference type="PANTHER" id="PTHR11102:SF160">
    <property type="entry name" value="ERAD-ASSOCIATED E3 UBIQUITIN-PROTEIN LIGASE COMPONENT HRD3"/>
    <property type="match status" value="1"/>
</dbReference>
<protein>
    <submittedName>
        <fullName evidence="2">Tetratricopeptide repeat protein</fullName>
    </submittedName>
</protein>